<dbReference type="OrthoDB" id="247245at2759"/>
<evidence type="ECO:0000256" key="1">
    <source>
        <dbReference type="ARBA" id="ARBA00022741"/>
    </source>
</evidence>
<keyword evidence="2" id="KW-0067">ATP-binding</keyword>
<dbReference type="InterPro" id="IPR027417">
    <property type="entry name" value="P-loop_NTPase"/>
</dbReference>
<gene>
    <name evidence="3" type="ORF">GSPATT00036220001</name>
</gene>
<evidence type="ECO:0000313" key="3">
    <source>
        <dbReference type="EMBL" id="CAK67087.1"/>
    </source>
</evidence>
<dbReference type="CDD" id="cd02022">
    <property type="entry name" value="DPCK"/>
    <property type="match status" value="1"/>
</dbReference>
<dbReference type="STRING" id="5888.A0C8H0"/>
<evidence type="ECO:0000313" key="4">
    <source>
        <dbReference type="Proteomes" id="UP000000600"/>
    </source>
</evidence>
<sequence>MLPFYLALTSRMHTNQPQQAWFLWQYSEIHHSPNHNIWHSALHRKSGICCGKYINEFLGVKVIDCDQIARDNVQPGKPAYKLIVQRFGLSILPIDAQKLAEVEFQDGQLRKQLQTITNKFILKEITKFILKICFFQEDQFVIVYAPLLFEIKALEYFFFLIITVTVTNPEEIIKRQIYIVMVNQQKKSYY</sequence>
<dbReference type="Pfam" id="PF01121">
    <property type="entry name" value="CoaE"/>
    <property type="match status" value="1"/>
</dbReference>
<organism evidence="3 4">
    <name type="scientific">Paramecium tetraurelia</name>
    <dbReference type="NCBI Taxonomy" id="5888"/>
    <lineage>
        <taxon>Eukaryota</taxon>
        <taxon>Sar</taxon>
        <taxon>Alveolata</taxon>
        <taxon>Ciliophora</taxon>
        <taxon>Intramacronucleata</taxon>
        <taxon>Oligohymenophorea</taxon>
        <taxon>Peniculida</taxon>
        <taxon>Parameciidae</taxon>
        <taxon>Paramecium</taxon>
    </lineage>
</organism>
<dbReference type="InParanoid" id="A0C8H0"/>
<proteinExistence type="predicted"/>
<dbReference type="RefSeq" id="XP_001434484.1">
    <property type="nucleotide sequence ID" value="XM_001434447.1"/>
</dbReference>
<dbReference type="AlphaFoldDB" id="A0C8H0"/>
<dbReference type="Gene3D" id="3.40.50.300">
    <property type="entry name" value="P-loop containing nucleotide triphosphate hydrolases"/>
    <property type="match status" value="1"/>
</dbReference>
<name>A0C8H0_PARTE</name>
<dbReference type="GO" id="GO:0005524">
    <property type="term" value="F:ATP binding"/>
    <property type="evidence" value="ECO:0007669"/>
    <property type="project" value="UniProtKB-KW"/>
</dbReference>
<reference evidence="3 4" key="1">
    <citation type="journal article" date="2006" name="Nature">
        <title>Global trends of whole-genome duplications revealed by the ciliate Paramecium tetraurelia.</title>
        <authorList>
            <consortium name="Genoscope"/>
            <person name="Aury J.-M."/>
            <person name="Jaillon O."/>
            <person name="Duret L."/>
            <person name="Noel B."/>
            <person name="Jubin C."/>
            <person name="Porcel B.M."/>
            <person name="Segurens B."/>
            <person name="Daubin V."/>
            <person name="Anthouard V."/>
            <person name="Aiach N."/>
            <person name="Arnaiz O."/>
            <person name="Billaut A."/>
            <person name="Beisson J."/>
            <person name="Blanc I."/>
            <person name="Bouhouche K."/>
            <person name="Camara F."/>
            <person name="Duharcourt S."/>
            <person name="Guigo R."/>
            <person name="Gogendeau D."/>
            <person name="Katinka M."/>
            <person name="Keller A.-M."/>
            <person name="Kissmehl R."/>
            <person name="Klotz C."/>
            <person name="Koll F."/>
            <person name="Le Moue A."/>
            <person name="Lepere C."/>
            <person name="Malinsky S."/>
            <person name="Nowacki M."/>
            <person name="Nowak J.K."/>
            <person name="Plattner H."/>
            <person name="Poulain J."/>
            <person name="Ruiz F."/>
            <person name="Serrano V."/>
            <person name="Zagulski M."/>
            <person name="Dessen P."/>
            <person name="Betermier M."/>
            <person name="Weissenbach J."/>
            <person name="Scarpelli C."/>
            <person name="Schachter V."/>
            <person name="Sperling L."/>
            <person name="Meyer E."/>
            <person name="Cohen J."/>
            <person name="Wincker P."/>
        </authorList>
    </citation>
    <scope>NUCLEOTIDE SEQUENCE [LARGE SCALE GENOMIC DNA]</scope>
    <source>
        <strain evidence="3 4">Stock d4-2</strain>
    </source>
</reference>
<dbReference type="PROSITE" id="PS51219">
    <property type="entry name" value="DPCK"/>
    <property type="match status" value="1"/>
</dbReference>
<dbReference type="GO" id="GO:0015937">
    <property type="term" value="P:coenzyme A biosynthetic process"/>
    <property type="evidence" value="ECO:0000318"/>
    <property type="project" value="GO_Central"/>
</dbReference>
<dbReference type="eggNOG" id="KOG3220">
    <property type="taxonomic scope" value="Eukaryota"/>
</dbReference>
<protein>
    <submittedName>
        <fullName evidence="3">Uncharacterized protein</fullName>
    </submittedName>
</protein>
<dbReference type="GeneID" id="5020269"/>
<dbReference type="KEGG" id="ptm:GSPATT00036220001"/>
<dbReference type="InterPro" id="IPR001977">
    <property type="entry name" value="Depp_CoAkinase"/>
</dbReference>
<dbReference type="PANTHER" id="PTHR10695:SF46">
    <property type="entry name" value="BIFUNCTIONAL COENZYME A SYNTHASE-RELATED"/>
    <property type="match status" value="1"/>
</dbReference>
<dbReference type="EMBL" id="CT868050">
    <property type="protein sequence ID" value="CAK67087.1"/>
    <property type="molecule type" value="Genomic_DNA"/>
</dbReference>
<keyword evidence="4" id="KW-1185">Reference proteome</keyword>
<dbReference type="PANTHER" id="PTHR10695">
    <property type="entry name" value="DEPHOSPHO-COA KINASE-RELATED"/>
    <property type="match status" value="1"/>
</dbReference>
<dbReference type="SUPFAM" id="SSF52540">
    <property type="entry name" value="P-loop containing nucleoside triphosphate hydrolases"/>
    <property type="match status" value="1"/>
</dbReference>
<accession>A0C8H0</accession>
<dbReference type="GO" id="GO:0004140">
    <property type="term" value="F:dephospho-CoA kinase activity"/>
    <property type="evidence" value="ECO:0000318"/>
    <property type="project" value="GO_Central"/>
</dbReference>
<dbReference type="HOGENOM" id="CLU_1430579_0_0_1"/>
<evidence type="ECO:0000256" key="2">
    <source>
        <dbReference type="ARBA" id="ARBA00022840"/>
    </source>
</evidence>
<dbReference type="Proteomes" id="UP000000600">
    <property type="component" value="Unassembled WGS sequence"/>
</dbReference>
<keyword evidence="1" id="KW-0547">Nucleotide-binding</keyword>